<dbReference type="EMBL" id="CAUYUJ010003291">
    <property type="protein sequence ID" value="CAK0804675.1"/>
    <property type="molecule type" value="Genomic_DNA"/>
</dbReference>
<comment type="caution">
    <text evidence="2">The sequence shown here is derived from an EMBL/GenBank/DDBJ whole genome shotgun (WGS) entry which is preliminary data.</text>
</comment>
<protein>
    <recommendedName>
        <fullName evidence="1">Peptidase S33 tripeptidyl aminopeptidase-like C-terminal domain-containing protein</fullName>
    </recommendedName>
</protein>
<gene>
    <name evidence="2" type="ORF">PCOR1329_LOCUS11398</name>
</gene>
<evidence type="ECO:0000259" key="1">
    <source>
        <dbReference type="Pfam" id="PF08386"/>
    </source>
</evidence>
<accession>A0ABN9QMG0</accession>
<dbReference type="Pfam" id="PF08386">
    <property type="entry name" value="Abhydrolase_4"/>
    <property type="match status" value="1"/>
</dbReference>
<dbReference type="SUPFAM" id="SSF53474">
    <property type="entry name" value="alpha/beta-Hydrolases"/>
    <property type="match status" value="1"/>
</dbReference>
<feature type="domain" description="Peptidase S33 tripeptidyl aminopeptidase-like C-terminal" evidence="1">
    <location>
        <begin position="187"/>
        <end position="256"/>
    </location>
</feature>
<sequence length="297" mass="32497">MGPACTANPLSEEDAEKPEYVFTGGINEAIDELFARSSSGGSWYLEKCGRPLPMQLMTSLFTLDLAGLGMYDFPILKEIYGEQGAYQDLTWPTFFSILPSMVFLFLQNPCAAVSFFGKEGSGWDQVSVFSLIPALDMTGRWSRAQTVQTMTVTGSDPTFGPGLNMFDLYSNAMYGLPILPMPIGFANKDIPTFMAQTLYDDRTGMNMAQEYKRNFGDSVMVTAVGGGHCVGETYHPEAWDMLLGFLRDGTRPHDGTITGASPVVRINFKFGALRVKKVFGSGHLQQIAASLSRSSLT</sequence>
<dbReference type="InterPro" id="IPR029058">
    <property type="entry name" value="AB_hydrolase_fold"/>
</dbReference>
<organism evidence="2 3">
    <name type="scientific">Prorocentrum cordatum</name>
    <dbReference type="NCBI Taxonomy" id="2364126"/>
    <lineage>
        <taxon>Eukaryota</taxon>
        <taxon>Sar</taxon>
        <taxon>Alveolata</taxon>
        <taxon>Dinophyceae</taxon>
        <taxon>Prorocentrales</taxon>
        <taxon>Prorocentraceae</taxon>
        <taxon>Prorocentrum</taxon>
    </lineage>
</organism>
<name>A0ABN9QMG0_9DINO</name>
<reference evidence="2" key="1">
    <citation type="submission" date="2023-10" db="EMBL/GenBank/DDBJ databases">
        <authorList>
            <person name="Chen Y."/>
            <person name="Shah S."/>
            <person name="Dougan E. K."/>
            <person name="Thang M."/>
            <person name="Chan C."/>
        </authorList>
    </citation>
    <scope>NUCLEOTIDE SEQUENCE [LARGE SCALE GENOMIC DNA]</scope>
</reference>
<dbReference type="Proteomes" id="UP001189429">
    <property type="component" value="Unassembled WGS sequence"/>
</dbReference>
<evidence type="ECO:0000313" key="2">
    <source>
        <dbReference type="EMBL" id="CAK0804675.1"/>
    </source>
</evidence>
<dbReference type="InterPro" id="IPR013595">
    <property type="entry name" value="Pept_S33_TAP-like_C"/>
</dbReference>
<proteinExistence type="predicted"/>
<keyword evidence="3" id="KW-1185">Reference proteome</keyword>
<evidence type="ECO:0000313" key="3">
    <source>
        <dbReference type="Proteomes" id="UP001189429"/>
    </source>
</evidence>